<gene>
    <name evidence="1" type="ORF">CAL27_18625</name>
</gene>
<evidence type="ECO:0000313" key="1">
    <source>
        <dbReference type="EMBL" id="OZI59016.1"/>
    </source>
</evidence>
<dbReference type="Proteomes" id="UP000216354">
    <property type="component" value="Unassembled WGS sequence"/>
</dbReference>
<proteinExistence type="predicted"/>
<protein>
    <submittedName>
        <fullName evidence="1">Uncharacterized protein</fullName>
    </submittedName>
</protein>
<comment type="caution">
    <text evidence="1">The sequence shown here is derived from an EMBL/GenBank/DDBJ whole genome shotgun (WGS) entry which is preliminary data.</text>
</comment>
<keyword evidence="2" id="KW-1185">Reference proteome</keyword>
<name>A0ABX4EX08_9BORD</name>
<evidence type="ECO:0000313" key="2">
    <source>
        <dbReference type="Proteomes" id="UP000216354"/>
    </source>
</evidence>
<accession>A0ABX4EX08</accession>
<dbReference type="EMBL" id="NEVR01000004">
    <property type="protein sequence ID" value="OZI59016.1"/>
    <property type="molecule type" value="Genomic_DNA"/>
</dbReference>
<reference evidence="1 2" key="1">
    <citation type="submission" date="2017-05" db="EMBL/GenBank/DDBJ databases">
        <title>Complete and WGS of Bordetella genogroups.</title>
        <authorList>
            <person name="Spilker T."/>
            <person name="Lipuma J."/>
        </authorList>
    </citation>
    <scope>NUCLEOTIDE SEQUENCE [LARGE SCALE GENOMIC DNA]</scope>
    <source>
        <strain evidence="1 2">AU9795</strain>
    </source>
</reference>
<sequence length="59" mass="6998">MDRLQKFGAVEKSAVPDLLEPRLIHIDPRGMMFVGSEEIMGQRYYQGWWLEWPEDRTTS</sequence>
<organism evidence="1 2">
    <name type="scientific">Bordetella genomosp. 1</name>
    <dbReference type="NCBI Taxonomy" id="1395607"/>
    <lineage>
        <taxon>Bacteria</taxon>
        <taxon>Pseudomonadati</taxon>
        <taxon>Pseudomonadota</taxon>
        <taxon>Betaproteobacteria</taxon>
        <taxon>Burkholderiales</taxon>
        <taxon>Alcaligenaceae</taxon>
        <taxon>Bordetella</taxon>
    </lineage>
</organism>